<dbReference type="PANTHER" id="PTHR30619:SF1">
    <property type="entry name" value="RECOMBINATION PROTEIN 2"/>
    <property type="match status" value="1"/>
</dbReference>
<dbReference type="AlphaFoldDB" id="A0A1G2I9V4"/>
<sequence length="287" mass="32684">MKKKVILFFIGILFLLNIFAWLEVFDLTKSNNLQVNFLDIGQGDAIFIESPNKHQILIDGGPYSNILQKLQKLMPFYDRTIDLVILTHPDKDHMEGLLEVLQMYKINYILWTGIVRDGPFYQKWITLLEKSEKQGTKIVKAKLSQEIKAGDVVIDILHPFEDLTGKEFKKEGNDTGIVSKLIFGKNTFLFTADISSKAEKELISREINLKSDVLKVAHHGSKYSTSDEFLENVMAKIAVISVGKNSYGHPTPETLQRLEIFGIHILRTDQYGDIKIESDGDNLKIVK</sequence>
<reference evidence="2 3" key="1">
    <citation type="journal article" date="2016" name="Nat. Commun.">
        <title>Thousands of microbial genomes shed light on interconnected biogeochemical processes in an aquifer system.</title>
        <authorList>
            <person name="Anantharaman K."/>
            <person name="Brown C.T."/>
            <person name="Hug L.A."/>
            <person name="Sharon I."/>
            <person name="Castelle C.J."/>
            <person name="Probst A.J."/>
            <person name="Thomas B.C."/>
            <person name="Singh A."/>
            <person name="Wilkins M.J."/>
            <person name="Karaoz U."/>
            <person name="Brodie E.L."/>
            <person name="Williams K.H."/>
            <person name="Hubbard S.S."/>
            <person name="Banfield J.F."/>
        </authorList>
    </citation>
    <scope>NUCLEOTIDE SEQUENCE [LARGE SCALE GENOMIC DNA]</scope>
</reference>
<dbReference type="InterPro" id="IPR035681">
    <property type="entry name" value="ComA-like_MBL"/>
</dbReference>
<evidence type="ECO:0000313" key="2">
    <source>
        <dbReference type="EMBL" id="OGZ71499.1"/>
    </source>
</evidence>
<dbReference type="SUPFAM" id="SSF56281">
    <property type="entry name" value="Metallo-hydrolase/oxidoreductase"/>
    <property type="match status" value="1"/>
</dbReference>
<evidence type="ECO:0000259" key="1">
    <source>
        <dbReference type="SMART" id="SM00849"/>
    </source>
</evidence>
<organism evidence="2 3">
    <name type="scientific">Candidatus Staskawiczbacteria bacterium RIFCSPLOWO2_01_FULL_33_9</name>
    <dbReference type="NCBI Taxonomy" id="1802211"/>
    <lineage>
        <taxon>Bacteria</taxon>
        <taxon>Candidatus Staskawicziibacteriota</taxon>
    </lineage>
</organism>
<evidence type="ECO:0000313" key="3">
    <source>
        <dbReference type="Proteomes" id="UP000176308"/>
    </source>
</evidence>
<dbReference type="Gene3D" id="3.60.15.10">
    <property type="entry name" value="Ribonuclease Z/Hydroxyacylglutathione hydrolase-like"/>
    <property type="match status" value="1"/>
</dbReference>
<protein>
    <recommendedName>
        <fullName evidence="1">Metallo-beta-lactamase domain-containing protein</fullName>
    </recommendedName>
</protein>
<gene>
    <name evidence="2" type="ORF">A2904_01795</name>
</gene>
<name>A0A1G2I9V4_9BACT</name>
<dbReference type="CDD" id="cd07731">
    <property type="entry name" value="ComA-like_MBL-fold"/>
    <property type="match status" value="1"/>
</dbReference>
<dbReference type="InterPro" id="IPR036866">
    <property type="entry name" value="RibonucZ/Hydroxyglut_hydro"/>
</dbReference>
<dbReference type="InterPro" id="IPR052159">
    <property type="entry name" value="Competence_DNA_uptake"/>
</dbReference>
<accession>A0A1G2I9V4</accession>
<dbReference type="SMART" id="SM00849">
    <property type="entry name" value="Lactamase_B"/>
    <property type="match status" value="1"/>
</dbReference>
<dbReference type="EMBL" id="MHOX01000004">
    <property type="protein sequence ID" value="OGZ71499.1"/>
    <property type="molecule type" value="Genomic_DNA"/>
</dbReference>
<dbReference type="InterPro" id="IPR001279">
    <property type="entry name" value="Metallo-B-lactamas"/>
</dbReference>
<proteinExistence type="predicted"/>
<dbReference type="PANTHER" id="PTHR30619">
    <property type="entry name" value="DNA INTERNALIZATION/COMPETENCE PROTEIN COMEC/REC2"/>
    <property type="match status" value="1"/>
</dbReference>
<feature type="domain" description="Metallo-beta-lactamase" evidence="1">
    <location>
        <begin position="42"/>
        <end position="244"/>
    </location>
</feature>
<dbReference type="Pfam" id="PF00753">
    <property type="entry name" value="Lactamase_B"/>
    <property type="match status" value="1"/>
</dbReference>
<comment type="caution">
    <text evidence="2">The sequence shown here is derived from an EMBL/GenBank/DDBJ whole genome shotgun (WGS) entry which is preliminary data.</text>
</comment>
<dbReference type="Proteomes" id="UP000176308">
    <property type="component" value="Unassembled WGS sequence"/>
</dbReference>